<protein>
    <submittedName>
        <fullName evidence="4">DUF5050 domain-containing protein</fullName>
    </submittedName>
</protein>
<name>A0AAU7BV20_9FLAO</name>
<evidence type="ECO:0000313" key="4">
    <source>
        <dbReference type="EMBL" id="XBG62117.1"/>
    </source>
</evidence>
<organism evidence="4">
    <name type="scientific">Pontimicrobium sp. SW4</name>
    <dbReference type="NCBI Taxonomy" id="3153519"/>
    <lineage>
        <taxon>Bacteria</taxon>
        <taxon>Pseudomonadati</taxon>
        <taxon>Bacteroidota</taxon>
        <taxon>Flavobacteriia</taxon>
        <taxon>Flavobacteriales</taxon>
        <taxon>Flavobacteriaceae</taxon>
        <taxon>Pontimicrobium</taxon>
    </lineage>
</organism>
<dbReference type="InterPro" id="IPR032485">
    <property type="entry name" value="LRP1-like_beta_prop"/>
</dbReference>
<dbReference type="AlphaFoldDB" id="A0AAU7BV20"/>
<keyword evidence="2" id="KW-0732">Signal</keyword>
<dbReference type="InterPro" id="IPR011042">
    <property type="entry name" value="6-blade_b-propeller_TolB-like"/>
</dbReference>
<proteinExistence type="inferred from homology"/>
<dbReference type="InterPro" id="IPR011659">
    <property type="entry name" value="WD40"/>
</dbReference>
<feature type="signal peptide" evidence="2">
    <location>
        <begin position="1"/>
        <end position="22"/>
    </location>
</feature>
<dbReference type="Pfam" id="PF16472">
    <property type="entry name" value="DUF5050"/>
    <property type="match status" value="1"/>
</dbReference>
<feature type="chain" id="PRO_5043840085" evidence="2">
    <location>
        <begin position="23"/>
        <end position="287"/>
    </location>
</feature>
<dbReference type="Gene3D" id="2.120.10.30">
    <property type="entry name" value="TolB, C-terminal domain"/>
    <property type="match status" value="2"/>
</dbReference>
<sequence>MKNKTILFLLYTFCSISSFSQSYEMLITKQQNNNDNIYLINEEGLSKIITKHKRKDSSPVMSPNGEYIVFTSERVGWWKIWLLNLKTNTYKQLTDSKNAEYFPSWSPNSKEILFISSRNGSSQIFKMDANGKSQQNLTDDNKAYATPSWGKDNKIYYSIKMNGAYQIARMNPDGTKKEVLTNSNGNKLMPQLSNDKTQLLYYGDASGNLEIYVLNLKQNKTTQLTNHPLMDMRARWSYDDKKIIFERGNKGSNHHIYIMDSNGSNVKKLTNNGYNYAASFTTTSLKM</sequence>
<dbReference type="SUPFAM" id="SSF50960">
    <property type="entry name" value="TolB, C-terminal domain"/>
    <property type="match status" value="1"/>
</dbReference>
<evidence type="ECO:0000259" key="3">
    <source>
        <dbReference type="Pfam" id="PF16472"/>
    </source>
</evidence>
<reference evidence="4" key="1">
    <citation type="submission" date="2024-05" db="EMBL/GenBank/DDBJ databases">
        <title>Pontimicrobium maritimus sp. nov., isolated form sea water.</title>
        <authorList>
            <person name="Muhammad N."/>
            <person name="Vuong T.Q."/>
            <person name="Han H.L."/>
            <person name="Kim S.-G."/>
        </authorList>
    </citation>
    <scope>NUCLEOTIDE SEQUENCE</scope>
    <source>
        <strain evidence="4">SW4</strain>
    </source>
</reference>
<dbReference type="Pfam" id="PF07676">
    <property type="entry name" value="PD40"/>
    <property type="match status" value="1"/>
</dbReference>
<dbReference type="PANTHER" id="PTHR36842:SF1">
    <property type="entry name" value="PROTEIN TOLB"/>
    <property type="match status" value="1"/>
</dbReference>
<gene>
    <name evidence="4" type="ORF">ABGB03_04270</name>
</gene>
<comment type="similarity">
    <text evidence="1">Belongs to the TolB family.</text>
</comment>
<dbReference type="EMBL" id="CP157199">
    <property type="protein sequence ID" value="XBG62117.1"/>
    <property type="molecule type" value="Genomic_DNA"/>
</dbReference>
<evidence type="ECO:0000256" key="1">
    <source>
        <dbReference type="ARBA" id="ARBA00009820"/>
    </source>
</evidence>
<accession>A0AAU7BV20</accession>
<dbReference type="RefSeq" id="WP_347925115.1">
    <property type="nucleotide sequence ID" value="NZ_CP157199.1"/>
</dbReference>
<feature type="domain" description="Prolow-density lipoprotein receptor-related protein 1-like beta-propeller" evidence="3">
    <location>
        <begin position="31"/>
        <end position="183"/>
    </location>
</feature>
<evidence type="ECO:0000256" key="2">
    <source>
        <dbReference type="SAM" id="SignalP"/>
    </source>
</evidence>
<dbReference type="PANTHER" id="PTHR36842">
    <property type="entry name" value="PROTEIN TOLB HOMOLOG"/>
    <property type="match status" value="1"/>
</dbReference>